<dbReference type="CDD" id="cd00302">
    <property type="entry name" value="cytochrome_P450"/>
    <property type="match status" value="1"/>
</dbReference>
<evidence type="ECO:0000256" key="3">
    <source>
        <dbReference type="PIRSR" id="PIRSR602403-1"/>
    </source>
</evidence>
<keyword evidence="6" id="KW-1185">Reference proteome</keyword>
<dbReference type="PROSITE" id="PS00086">
    <property type="entry name" value="CYTOCHROME_P450"/>
    <property type="match status" value="1"/>
</dbReference>
<dbReference type="RefSeq" id="XP_001702550.2">
    <property type="nucleotide sequence ID" value="XM_001702498.2"/>
</dbReference>
<dbReference type="OrthoDB" id="6692864at2759"/>
<keyword evidence="4" id="KW-0503">Monooxygenase</keyword>
<comment type="cofactor">
    <cofactor evidence="3">
        <name>heme</name>
        <dbReference type="ChEBI" id="CHEBI:30413"/>
    </cofactor>
</comment>
<evidence type="ECO:0008006" key="7">
    <source>
        <dbReference type="Google" id="ProtNLM"/>
    </source>
</evidence>
<keyword evidence="3 4" id="KW-0349">Heme</keyword>
<feature type="binding site" description="axial binding residue" evidence="3">
    <location>
        <position position="428"/>
    </location>
    <ligand>
        <name>heme</name>
        <dbReference type="ChEBI" id="CHEBI:30413"/>
    </ligand>
    <ligandPart>
        <name>Fe</name>
        <dbReference type="ChEBI" id="CHEBI:18248"/>
    </ligandPart>
</feature>
<dbReference type="PANTHER" id="PTHR24286">
    <property type="entry name" value="CYTOCHROME P450 26"/>
    <property type="match status" value="1"/>
</dbReference>
<dbReference type="SUPFAM" id="SSF48264">
    <property type="entry name" value="Cytochrome P450"/>
    <property type="match status" value="1"/>
</dbReference>
<proteinExistence type="inferred from homology"/>
<evidence type="ECO:0000313" key="5">
    <source>
        <dbReference type="EMBL" id="PNW77224.1"/>
    </source>
</evidence>
<dbReference type="Gene3D" id="1.10.630.10">
    <property type="entry name" value="Cytochrome P450"/>
    <property type="match status" value="2"/>
</dbReference>
<accession>A0A2K3D9M5</accession>
<dbReference type="Pfam" id="PF00067">
    <property type="entry name" value="p450"/>
    <property type="match status" value="2"/>
</dbReference>
<dbReference type="GO" id="GO:0016491">
    <property type="term" value="F:oxidoreductase activity"/>
    <property type="evidence" value="ECO:0000318"/>
    <property type="project" value="GO_Central"/>
</dbReference>
<dbReference type="EMBL" id="CM008971">
    <property type="protein sequence ID" value="PNW77224.1"/>
    <property type="molecule type" value="Genomic_DNA"/>
</dbReference>
<name>A0A2K3D9M5_CHLRE</name>
<dbReference type="InterPro" id="IPR017972">
    <property type="entry name" value="Cyt_P450_CS"/>
</dbReference>
<evidence type="ECO:0000256" key="4">
    <source>
        <dbReference type="RuleBase" id="RU000461"/>
    </source>
</evidence>
<dbReference type="GeneID" id="5728163"/>
<dbReference type="GO" id="GO:0004497">
    <property type="term" value="F:monooxygenase activity"/>
    <property type="evidence" value="ECO:0007669"/>
    <property type="project" value="UniProtKB-KW"/>
</dbReference>
<protein>
    <recommendedName>
        <fullName evidence="7">Cytochrome P450</fullName>
    </recommendedName>
</protein>
<dbReference type="PRINTS" id="PR00465">
    <property type="entry name" value="EP450IV"/>
</dbReference>
<dbReference type="KEGG" id="cre:CHLRE_10g427500v5"/>
<dbReference type="InterPro" id="IPR002403">
    <property type="entry name" value="Cyt_P450_E_grp-IV"/>
</dbReference>
<sequence>MGVPLYVLTQPADLRGPYRDQGAEPDVPFSSFRRLMEVAPGRPYDVQADKAAHGPWRRMFLSALGPAGLQALLPRAQAVMQAHLAQWEAAGTAAGGRSGGGCIPSLFRQVRLLSVDLAIEVIAEVPLPPGVERIAFREQLLCFLDGLFGLPLALPGSSVARALAAKEELVAALGPLVAADRQRMAKRWRAAGSSYAALVDTLTAASAAVGGSAAAEAAAGVQAAEPSAAAAARVTVRDAVISGFMALGFESERAAAVSVLHAVVAGADTTRFALFNTLALVAMSARVQEEIFAEQERVVAEHGPELSARVLGSAAITPYLDAVVREAMRLLPATPGNMRRLTADLRVGAGRGGPASELVIPKGSMVWRFVPLMHCLDPVLWDGDTSVDVPAHMDWRSNFEGAFRPERWLSEDTKPKYYYTFGSDNHLCVGQNLAYMEVKLLLAMLLRKYRLQLHTPDMLARASQMFPFVIPRRGTDRVLLEPR</sequence>
<keyword evidence="4" id="KW-0560">Oxidoreductase</keyword>
<dbReference type="InterPro" id="IPR036396">
    <property type="entry name" value="Cyt_P450_sf"/>
</dbReference>
<dbReference type="GO" id="GO:0016705">
    <property type="term" value="F:oxidoreductase activity, acting on paired donors, with incorporation or reduction of molecular oxygen"/>
    <property type="evidence" value="ECO:0007669"/>
    <property type="project" value="InterPro"/>
</dbReference>
<keyword evidence="1 3" id="KW-0479">Metal-binding</keyword>
<dbReference type="GO" id="GO:0020037">
    <property type="term" value="F:heme binding"/>
    <property type="evidence" value="ECO:0007669"/>
    <property type="project" value="InterPro"/>
</dbReference>
<dbReference type="GO" id="GO:0005506">
    <property type="term" value="F:iron ion binding"/>
    <property type="evidence" value="ECO:0007669"/>
    <property type="project" value="InterPro"/>
</dbReference>
<dbReference type="InParanoid" id="A0A2K3D9M5"/>
<gene>
    <name evidence="5" type="ORF">CHLRE_10g427500v5</name>
</gene>
<dbReference type="PANTHER" id="PTHR24286:SF380">
    <property type="entry name" value="PH DOMAIN-CONTAINING PROTEIN"/>
    <property type="match status" value="1"/>
</dbReference>
<evidence type="ECO:0000256" key="1">
    <source>
        <dbReference type="ARBA" id="ARBA00022723"/>
    </source>
</evidence>
<reference evidence="5 6" key="1">
    <citation type="journal article" date="2007" name="Science">
        <title>The Chlamydomonas genome reveals the evolution of key animal and plant functions.</title>
        <authorList>
            <person name="Merchant S.S."/>
            <person name="Prochnik S.E."/>
            <person name="Vallon O."/>
            <person name="Harris E.H."/>
            <person name="Karpowicz S.J."/>
            <person name="Witman G.B."/>
            <person name="Terry A."/>
            <person name="Salamov A."/>
            <person name="Fritz-Laylin L.K."/>
            <person name="Marechal-Drouard L."/>
            <person name="Marshall W.F."/>
            <person name="Qu L.H."/>
            <person name="Nelson D.R."/>
            <person name="Sanderfoot A.A."/>
            <person name="Spalding M.H."/>
            <person name="Kapitonov V.V."/>
            <person name="Ren Q."/>
            <person name="Ferris P."/>
            <person name="Lindquist E."/>
            <person name="Shapiro H."/>
            <person name="Lucas S.M."/>
            <person name="Grimwood J."/>
            <person name="Schmutz J."/>
            <person name="Cardol P."/>
            <person name="Cerutti H."/>
            <person name="Chanfreau G."/>
            <person name="Chen C.L."/>
            <person name="Cognat V."/>
            <person name="Croft M.T."/>
            <person name="Dent R."/>
            <person name="Dutcher S."/>
            <person name="Fernandez E."/>
            <person name="Fukuzawa H."/>
            <person name="Gonzalez-Ballester D."/>
            <person name="Gonzalez-Halphen D."/>
            <person name="Hallmann A."/>
            <person name="Hanikenne M."/>
            <person name="Hippler M."/>
            <person name="Inwood W."/>
            <person name="Jabbari K."/>
            <person name="Kalanon M."/>
            <person name="Kuras R."/>
            <person name="Lefebvre P.A."/>
            <person name="Lemaire S.D."/>
            <person name="Lobanov A.V."/>
            <person name="Lohr M."/>
            <person name="Manuell A."/>
            <person name="Meier I."/>
            <person name="Mets L."/>
            <person name="Mittag M."/>
            <person name="Mittelmeier T."/>
            <person name="Moroney J.V."/>
            <person name="Moseley J."/>
            <person name="Napoli C."/>
            <person name="Nedelcu A.M."/>
            <person name="Niyogi K."/>
            <person name="Novoselov S.V."/>
            <person name="Paulsen I.T."/>
            <person name="Pazour G."/>
            <person name="Purton S."/>
            <person name="Ral J.P."/>
            <person name="Riano-Pachon D.M."/>
            <person name="Riekhof W."/>
            <person name="Rymarquis L."/>
            <person name="Schroda M."/>
            <person name="Stern D."/>
            <person name="Umen J."/>
            <person name="Willows R."/>
            <person name="Wilson N."/>
            <person name="Zimmer S.L."/>
            <person name="Allmer J."/>
            <person name="Balk J."/>
            <person name="Bisova K."/>
            <person name="Chen C.J."/>
            <person name="Elias M."/>
            <person name="Gendler K."/>
            <person name="Hauser C."/>
            <person name="Lamb M.R."/>
            <person name="Ledford H."/>
            <person name="Long J.C."/>
            <person name="Minagawa J."/>
            <person name="Page M.D."/>
            <person name="Pan J."/>
            <person name="Pootakham W."/>
            <person name="Roje S."/>
            <person name="Rose A."/>
            <person name="Stahlberg E."/>
            <person name="Terauchi A.M."/>
            <person name="Yang P."/>
            <person name="Ball S."/>
            <person name="Bowler C."/>
            <person name="Dieckmann C.L."/>
            <person name="Gladyshev V.N."/>
            <person name="Green P."/>
            <person name="Jorgensen R."/>
            <person name="Mayfield S."/>
            <person name="Mueller-Roeber B."/>
            <person name="Rajamani S."/>
            <person name="Sayre R.T."/>
            <person name="Brokstein P."/>
            <person name="Dubchak I."/>
            <person name="Goodstein D."/>
            <person name="Hornick L."/>
            <person name="Huang Y.W."/>
            <person name="Jhaveri J."/>
            <person name="Luo Y."/>
            <person name="Martinez D."/>
            <person name="Ngau W.C."/>
            <person name="Otillar B."/>
            <person name="Poliakov A."/>
            <person name="Porter A."/>
            <person name="Szajkowski L."/>
            <person name="Werner G."/>
            <person name="Zhou K."/>
            <person name="Grigoriev I.V."/>
            <person name="Rokhsar D.S."/>
            <person name="Grossman A.R."/>
        </authorList>
    </citation>
    <scope>NUCLEOTIDE SEQUENCE [LARGE SCALE GENOMIC DNA]</scope>
    <source>
        <strain evidence="6">CC-503</strain>
    </source>
</reference>
<evidence type="ECO:0000256" key="2">
    <source>
        <dbReference type="ARBA" id="ARBA00023004"/>
    </source>
</evidence>
<dbReference type="Gramene" id="PNW77224">
    <property type="protein sequence ID" value="PNW77224"/>
    <property type="gene ID" value="CHLRE_10g427500v5"/>
</dbReference>
<dbReference type="ExpressionAtlas" id="A0A2K3D9M5">
    <property type="expression patterns" value="baseline and differential"/>
</dbReference>
<dbReference type="InterPro" id="IPR001128">
    <property type="entry name" value="Cyt_P450"/>
</dbReference>
<dbReference type="AlphaFoldDB" id="A0A2K3D9M5"/>
<evidence type="ECO:0000313" key="6">
    <source>
        <dbReference type="Proteomes" id="UP000006906"/>
    </source>
</evidence>
<comment type="similarity">
    <text evidence="4">Belongs to the cytochrome P450 family.</text>
</comment>
<dbReference type="PRINTS" id="PR00385">
    <property type="entry name" value="P450"/>
</dbReference>
<organism evidence="5 6">
    <name type="scientific">Chlamydomonas reinhardtii</name>
    <name type="common">Chlamydomonas smithii</name>
    <dbReference type="NCBI Taxonomy" id="3055"/>
    <lineage>
        <taxon>Eukaryota</taxon>
        <taxon>Viridiplantae</taxon>
        <taxon>Chlorophyta</taxon>
        <taxon>core chlorophytes</taxon>
        <taxon>Chlorophyceae</taxon>
        <taxon>CS clade</taxon>
        <taxon>Chlamydomonadales</taxon>
        <taxon>Chlamydomonadaceae</taxon>
        <taxon>Chlamydomonas</taxon>
    </lineage>
</organism>
<dbReference type="PaxDb" id="3055-EDP06329"/>
<dbReference type="STRING" id="3055.A0A2K3D9M5"/>
<dbReference type="Proteomes" id="UP000006906">
    <property type="component" value="Chromosome 10"/>
</dbReference>
<keyword evidence="2 3" id="KW-0408">Iron</keyword>